<dbReference type="GO" id="GO:0015293">
    <property type="term" value="F:symporter activity"/>
    <property type="evidence" value="ECO:0007669"/>
    <property type="project" value="InterPro"/>
</dbReference>
<dbReference type="InterPro" id="IPR039672">
    <property type="entry name" value="MFS_2"/>
</dbReference>
<feature type="region of interest" description="Disordered" evidence="2">
    <location>
        <begin position="209"/>
        <end position="276"/>
    </location>
</feature>
<organism evidence="4">
    <name type="scientific">Magallana gigas</name>
    <name type="common">Pacific oyster</name>
    <name type="synonym">Crassostrea gigas</name>
    <dbReference type="NCBI Taxonomy" id="29159"/>
    <lineage>
        <taxon>Eukaryota</taxon>
        <taxon>Metazoa</taxon>
        <taxon>Spiralia</taxon>
        <taxon>Lophotrochozoa</taxon>
        <taxon>Mollusca</taxon>
        <taxon>Bivalvia</taxon>
        <taxon>Autobranchia</taxon>
        <taxon>Pteriomorphia</taxon>
        <taxon>Ostreida</taxon>
        <taxon>Ostreoidea</taxon>
        <taxon>Ostreidae</taxon>
        <taxon>Magallana</taxon>
    </lineage>
</organism>
<feature type="transmembrane region" description="Helical" evidence="3">
    <location>
        <begin position="775"/>
        <end position="797"/>
    </location>
</feature>
<dbReference type="PANTHER" id="PTHR11328:SF24">
    <property type="entry name" value="MAJOR FACILITATOR SUPERFAMILY (MFS) PROFILE DOMAIN-CONTAINING PROTEIN"/>
    <property type="match status" value="1"/>
</dbReference>
<dbReference type="Pfam" id="PF15669">
    <property type="entry name" value="CCDC24"/>
    <property type="match status" value="1"/>
</dbReference>
<feature type="transmembrane region" description="Helical" evidence="3">
    <location>
        <begin position="666"/>
        <end position="684"/>
    </location>
</feature>
<dbReference type="GO" id="GO:0008643">
    <property type="term" value="P:carbohydrate transport"/>
    <property type="evidence" value="ECO:0007669"/>
    <property type="project" value="InterPro"/>
</dbReference>
<gene>
    <name evidence="4" type="ORF">CGI_10014643</name>
</gene>
<feature type="transmembrane region" description="Helical" evidence="3">
    <location>
        <begin position="441"/>
        <end position="460"/>
    </location>
</feature>
<evidence type="ECO:0000313" key="4">
    <source>
        <dbReference type="EMBL" id="EKC18155.1"/>
    </source>
</evidence>
<feature type="transmembrane region" description="Helical" evidence="3">
    <location>
        <begin position="472"/>
        <end position="496"/>
    </location>
</feature>
<keyword evidence="3" id="KW-0812">Transmembrane</keyword>
<keyword evidence="3" id="KW-1133">Transmembrane helix</keyword>
<feature type="transmembrane region" description="Helical" evidence="3">
    <location>
        <begin position="636"/>
        <end position="654"/>
    </location>
</feature>
<accession>K1PNU0</accession>
<dbReference type="InParanoid" id="K1PNU0"/>
<comment type="similarity">
    <text evidence="1">Belongs to the major facilitator superfamily.</text>
</comment>
<feature type="transmembrane region" description="Helical" evidence="3">
    <location>
        <begin position="560"/>
        <end position="580"/>
    </location>
</feature>
<feature type="transmembrane region" description="Helical" evidence="3">
    <location>
        <begin position="731"/>
        <end position="755"/>
    </location>
</feature>
<dbReference type="Gene3D" id="1.20.1250.20">
    <property type="entry name" value="MFS general substrate transporter like domains"/>
    <property type="match status" value="2"/>
</dbReference>
<feature type="transmembrane region" description="Helical" evidence="3">
    <location>
        <begin position="690"/>
        <end position="710"/>
    </location>
</feature>
<feature type="compositionally biased region" description="Polar residues" evidence="2">
    <location>
        <begin position="235"/>
        <end position="274"/>
    </location>
</feature>
<dbReference type="SUPFAM" id="SSF103473">
    <property type="entry name" value="MFS general substrate transporter"/>
    <property type="match status" value="1"/>
</dbReference>
<dbReference type="Pfam" id="PF13347">
    <property type="entry name" value="MFS_2"/>
    <property type="match status" value="1"/>
</dbReference>
<keyword evidence="3" id="KW-0472">Membrane</keyword>
<dbReference type="InterPro" id="IPR036259">
    <property type="entry name" value="MFS_trans_sf"/>
</dbReference>
<evidence type="ECO:0000256" key="1">
    <source>
        <dbReference type="ARBA" id="ARBA00008335"/>
    </source>
</evidence>
<dbReference type="GO" id="GO:0005886">
    <property type="term" value="C:plasma membrane"/>
    <property type="evidence" value="ECO:0007669"/>
    <property type="project" value="TreeGrafter"/>
</dbReference>
<feature type="region of interest" description="Disordered" evidence="2">
    <location>
        <begin position="91"/>
        <end position="123"/>
    </location>
</feature>
<protein>
    <submittedName>
        <fullName evidence="4">Major facilitator superfamily domain-containing protein 2</fullName>
    </submittedName>
</protein>
<feature type="transmembrane region" description="Helical" evidence="3">
    <location>
        <begin position="508"/>
        <end position="528"/>
    </location>
</feature>
<name>K1PNU0_MAGGI</name>
<evidence type="ECO:0000256" key="2">
    <source>
        <dbReference type="SAM" id="MobiDB-lite"/>
    </source>
</evidence>
<dbReference type="PANTHER" id="PTHR11328">
    <property type="entry name" value="MAJOR FACILITATOR SUPERFAMILY DOMAIN-CONTAINING PROTEIN"/>
    <property type="match status" value="1"/>
</dbReference>
<reference evidence="4" key="1">
    <citation type="journal article" date="2012" name="Nature">
        <title>The oyster genome reveals stress adaptation and complexity of shell formation.</title>
        <authorList>
            <person name="Zhang G."/>
            <person name="Fang X."/>
            <person name="Guo X."/>
            <person name="Li L."/>
            <person name="Luo R."/>
            <person name="Xu F."/>
            <person name="Yang P."/>
            <person name="Zhang L."/>
            <person name="Wang X."/>
            <person name="Qi H."/>
            <person name="Xiong Z."/>
            <person name="Que H."/>
            <person name="Xie Y."/>
            <person name="Holland P.W."/>
            <person name="Paps J."/>
            <person name="Zhu Y."/>
            <person name="Wu F."/>
            <person name="Chen Y."/>
            <person name="Wang J."/>
            <person name="Peng C."/>
            <person name="Meng J."/>
            <person name="Yang L."/>
            <person name="Liu J."/>
            <person name="Wen B."/>
            <person name="Zhang N."/>
            <person name="Huang Z."/>
            <person name="Zhu Q."/>
            <person name="Feng Y."/>
            <person name="Mount A."/>
            <person name="Hedgecock D."/>
            <person name="Xu Z."/>
            <person name="Liu Y."/>
            <person name="Domazet-Loso T."/>
            <person name="Du Y."/>
            <person name="Sun X."/>
            <person name="Zhang S."/>
            <person name="Liu B."/>
            <person name="Cheng P."/>
            <person name="Jiang X."/>
            <person name="Li J."/>
            <person name="Fan D."/>
            <person name="Wang W."/>
            <person name="Fu W."/>
            <person name="Wang T."/>
            <person name="Wang B."/>
            <person name="Zhang J."/>
            <person name="Peng Z."/>
            <person name="Li Y."/>
            <person name="Li N."/>
            <person name="Wang J."/>
            <person name="Chen M."/>
            <person name="He Y."/>
            <person name="Tan F."/>
            <person name="Song X."/>
            <person name="Zheng Q."/>
            <person name="Huang R."/>
            <person name="Yang H."/>
            <person name="Du X."/>
            <person name="Chen L."/>
            <person name="Yang M."/>
            <person name="Gaffney P.M."/>
            <person name="Wang S."/>
            <person name="Luo L."/>
            <person name="She Z."/>
            <person name="Ming Y."/>
            <person name="Huang W."/>
            <person name="Zhang S."/>
            <person name="Huang B."/>
            <person name="Zhang Y."/>
            <person name="Qu T."/>
            <person name="Ni P."/>
            <person name="Miao G."/>
            <person name="Wang J."/>
            <person name="Wang Q."/>
            <person name="Steinberg C.E."/>
            <person name="Wang H."/>
            <person name="Li N."/>
            <person name="Qian L."/>
            <person name="Zhang G."/>
            <person name="Li Y."/>
            <person name="Yang H."/>
            <person name="Liu X."/>
            <person name="Wang J."/>
            <person name="Yin Y."/>
            <person name="Wang J."/>
        </authorList>
    </citation>
    <scope>NUCLEOTIDE SEQUENCE [LARGE SCALE GENOMIC DNA]</scope>
    <source>
        <strain evidence="4">05x7-T-G4-1.051#20</strain>
    </source>
</reference>
<dbReference type="HOGENOM" id="CLU_335938_0_0_1"/>
<dbReference type="AlphaFoldDB" id="K1PNU0"/>
<dbReference type="InterPro" id="IPR031367">
    <property type="entry name" value="CCDC24"/>
</dbReference>
<dbReference type="EMBL" id="JH816681">
    <property type="protein sequence ID" value="EKC18155.1"/>
    <property type="molecule type" value="Genomic_DNA"/>
</dbReference>
<proteinExistence type="inferred from homology"/>
<sequence>MLGESLVDQSLELRTEIDTLLDIWRDYRDETNENCKEKLPEPPGLRDRLVQEIQFFLENVKEKSRLQGLNPERILATGHNTTVLDYAMDVSRPGTARGSRPSTAMSREGRDTPMICTPTGSDRASAASTLSEEIESMTDKLNYLKFDEVVQHLKEYLEDEISTLLRDIQFLYECLDEEAMYRAETQGTYSREPTIAELQVERSKMEKEMLSNNVVPQPAVMRPSPVNSIKKLPSPQVSSFRIKNTSPMSGSSPPGRANSPTGTKTDNSRETTTPKIRPMKVSHDLSVQITDKLSGPHGDMNKQGLVGMVKVTPPTKNSSVMAASPHIVTPPSSAKPVRPSSADRFRRMNEQQSLLAGDDVTTQHVPLFRKLCYAIGGPPYQITNTVINFFLSIFLLEVAELRPSYVAIIVFGGKVWDAITDPLCGYFVNRTRTRFGQFKPWILLSTPLACVAYFFLWYVPDFSEEAKVAWYFTWYCLFQGFLSGIHVPYTAMTMYISKDQRQRDSATAYRMVFEALGVLMAATVQGVFVNSTRVAGDCAKNGEESSTVAPEQLDDEKRSYLEGSIVVIATCVFCSVVCVLGTKECDDVIEGHSDGFLTGLRAVLTFPPYVRFIILKIVQGNLALFCTHSLDLGDDFSLFIIILLVSSIASMPIWQFILKKFGKKSAFAAGMIIFIPILVSQLYVEDNVYVYIPILILAGFSIAVALLLPWSMLPDVIDEFMISTGERKDAIFYSFYVFFNKLAAGLGLGISQVALQLGGYVSGACDQSKDVGLALRLLVVPGPVIFVLVALLLLWAYPINEVRRVYNMERLEKIREEGEQKQDSPLPPDEYTIDQSLSYESVMVTSTEI</sequence>
<evidence type="ECO:0000256" key="3">
    <source>
        <dbReference type="SAM" id="Phobius"/>
    </source>
</evidence>